<dbReference type="Proteomes" id="UP000682733">
    <property type="component" value="Unassembled WGS sequence"/>
</dbReference>
<organism evidence="2 3">
    <name type="scientific">Didymodactylos carnosus</name>
    <dbReference type="NCBI Taxonomy" id="1234261"/>
    <lineage>
        <taxon>Eukaryota</taxon>
        <taxon>Metazoa</taxon>
        <taxon>Spiralia</taxon>
        <taxon>Gnathifera</taxon>
        <taxon>Rotifera</taxon>
        <taxon>Eurotatoria</taxon>
        <taxon>Bdelloidea</taxon>
        <taxon>Philodinida</taxon>
        <taxon>Philodinidae</taxon>
        <taxon>Didymodactylos</taxon>
    </lineage>
</organism>
<dbReference type="EMBL" id="CAJNOK010018696">
    <property type="protein sequence ID" value="CAF1286866.1"/>
    <property type="molecule type" value="Genomic_DNA"/>
</dbReference>
<evidence type="ECO:0000313" key="3">
    <source>
        <dbReference type="Proteomes" id="UP000682733"/>
    </source>
</evidence>
<dbReference type="AlphaFoldDB" id="A0A8S2Q932"/>
<name>A0A8S2Q932_9BILA</name>
<dbReference type="Proteomes" id="UP000677228">
    <property type="component" value="Unassembled WGS sequence"/>
</dbReference>
<gene>
    <name evidence="1" type="ORF">OVA965_LOCUS27903</name>
    <name evidence="2" type="ORF">TMI583_LOCUS28653</name>
</gene>
<sequence>MNTIIINVENEVQNVASTLKSSSKSYINNATNSVNNILKSTTNTSSQLISKLREPLTPITQFIGSLAPVVANLETAFTNMLGNDFSGRLSSLIGILKYIMNRKSLEPKAKFVDVTAAEHVATTVSTSNDQRQQIQCHNVRQSTYLIIKKLEFQPGKVFKLPF</sequence>
<dbReference type="EMBL" id="CAJOBA010040267">
    <property type="protein sequence ID" value="CAF4091925.1"/>
    <property type="molecule type" value="Genomic_DNA"/>
</dbReference>
<accession>A0A8S2Q932</accession>
<evidence type="ECO:0000313" key="1">
    <source>
        <dbReference type="EMBL" id="CAF1286866.1"/>
    </source>
</evidence>
<evidence type="ECO:0000313" key="2">
    <source>
        <dbReference type="EMBL" id="CAF4091925.1"/>
    </source>
</evidence>
<protein>
    <submittedName>
        <fullName evidence="2">Uncharacterized protein</fullName>
    </submittedName>
</protein>
<proteinExistence type="predicted"/>
<reference evidence="2" key="1">
    <citation type="submission" date="2021-02" db="EMBL/GenBank/DDBJ databases">
        <authorList>
            <person name="Nowell W R."/>
        </authorList>
    </citation>
    <scope>NUCLEOTIDE SEQUENCE</scope>
</reference>
<comment type="caution">
    <text evidence="2">The sequence shown here is derived from an EMBL/GenBank/DDBJ whole genome shotgun (WGS) entry which is preliminary data.</text>
</comment>